<gene>
    <name evidence="1" type="ORF">N4S67_11550</name>
</gene>
<dbReference type="Proteomes" id="UP001206639">
    <property type="component" value="Unassembled WGS sequence"/>
</dbReference>
<evidence type="ECO:0000313" key="2">
    <source>
        <dbReference type="Proteomes" id="UP001206639"/>
    </source>
</evidence>
<name>A0ABT2M9X7_9MYCO</name>
<sequence>MEWDTEVDLVCIGFGAGGLASAISVVDVGGDVFLAPSAGGAAQQQIGTHPWLADTPDVETQNYLAELSADLGPLRRSRMDVDVPIRVAHDPAPAENTRTVPPFVGSKLREWTARCLASPTGYLYTRLSNWQSTPLQTSDGDLIEVAELGTMRVDPGNVGGSLLEWLAVEARKRDIEERRDATLQRIVFEEGMAVGALFDTNDGPLAIRARHGLVVGADSSSVHTKTPRHLPADGTMKVCMVGRYASRFGRVELLTSEPLDQDVPSVCRVPNRQLHANMHETQAHSHVWRCGKMQGYPPLSQ</sequence>
<proteinExistence type="predicted"/>
<evidence type="ECO:0000313" key="1">
    <source>
        <dbReference type="EMBL" id="MCT7659054.1"/>
    </source>
</evidence>
<dbReference type="EMBL" id="JAODWD010000003">
    <property type="protein sequence ID" value="MCT7659054.1"/>
    <property type="molecule type" value="Genomic_DNA"/>
</dbReference>
<dbReference type="InterPro" id="IPR036188">
    <property type="entry name" value="FAD/NAD-bd_sf"/>
</dbReference>
<keyword evidence="2" id="KW-1185">Reference proteome</keyword>
<dbReference type="Gene3D" id="3.50.50.60">
    <property type="entry name" value="FAD/NAD(P)-binding domain"/>
    <property type="match status" value="1"/>
</dbReference>
<accession>A0ABT2M9X7</accession>
<reference evidence="2" key="1">
    <citation type="submission" date="2023-07" db="EMBL/GenBank/DDBJ databases">
        <authorList>
            <person name="Deng Y."/>
            <person name="Zhang Y.-Q."/>
        </authorList>
    </citation>
    <scope>NUCLEOTIDE SEQUENCE [LARGE SCALE GENOMIC DNA]</scope>
    <source>
        <strain evidence="2">CPCC 205710</strain>
    </source>
</reference>
<organism evidence="1 2">
    <name type="scientific">Mycobacterium deserti</name>
    <dbReference type="NCBI Taxonomy" id="2978347"/>
    <lineage>
        <taxon>Bacteria</taxon>
        <taxon>Bacillati</taxon>
        <taxon>Actinomycetota</taxon>
        <taxon>Actinomycetes</taxon>
        <taxon>Mycobacteriales</taxon>
        <taxon>Mycobacteriaceae</taxon>
        <taxon>Mycobacterium</taxon>
    </lineage>
</organism>
<evidence type="ECO:0008006" key="3">
    <source>
        <dbReference type="Google" id="ProtNLM"/>
    </source>
</evidence>
<comment type="caution">
    <text evidence="1">The sequence shown here is derived from an EMBL/GenBank/DDBJ whole genome shotgun (WGS) entry which is preliminary data.</text>
</comment>
<dbReference type="RefSeq" id="WP_260993130.1">
    <property type="nucleotide sequence ID" value="NZ_JAODWD010000003.1"/>
</dbReference>
<protein>
    <recommendedName>
        <fullName evidence="3">FAD-dependent oxidoreductase 2 FAD binding domain-containing protein</fullName>
    </recommendedName>
</protein>
<dbReference type="SUPFAM" id="SSF51905">
    <property type="entry name" value="FAD/NAD(P)-binding domain"/>
    <property type="match status" value="1"/>
</dbReference>